<comment type="caution">
    <text evidence="2">The sequence shown here is derived from an EMBL/GenBank/DDBJ whole genome shotgun (WGS) entry which is preliminary data.</text>
</comment>
<name>A0A1J4KJA1_9EUKA</name>
<evidence type="ECO:0000259" key="1">
    <source>
        <dbReference type="Pfam" id="PF10433"/>
    </source>
</evidence>
<dbReference type="Gene3D" id="2.130.10.10">
    <property type="entry name" value="YVTN repeat-like/Quinoprotein amine dehydrogenase"/>
    <property type="match status" value="3"/>
</dbReference>
<dbReference type="InterPro" id="IPR018846">
    <property type="entry name" value="Beta-prop_RSE1/DDB1/CPSF1_1st"/>
</dbReference>
<dbReference type="VEuPathDB" id="TrichDB:TRFO_19148"/>
<dbReference type="Proteomes" id="UP000179807">
    <property type="component" value="Unassembled WGS sequence"/>
</dbReference>
<evidence type="ECO:0000313" key="2">
    <source>
        <dbReference type="EMBL" id="OHT11415.1"/>
    </source>
</evidence>
<proteinExistence type="predicted"/>
<accession>A0A1J4KJA1</accession>
<feature type="domain" description="RSE1/DDB1/CPSF1 first beta-propeller" evidence="1">
    <location>
        <begin position="14"/>
        <end position="328"/>
    </location>
</feature>
<organism evidence="2 3">
    <name type="scientific">Tritrichomonas foetus</name>
    <dbReference type="NCBI Taxonomy" id="1144522"/>
    <lineage>
        <taxon>Eukaryota</taxon>
        <taxon>Metamonada</taxon>
        <taxon>Parabasalia</taxon>
        <taxon>Tritrichomonadida</taxon>
        <taxon>Tritrichomonadidae</taxon>
        <taxon>Tritrichomonas</taxon>
    </lineage>
</organism>
<dbReference type="SUPFAM" id="SSF50998">
    <property type="entry name" value="Quinoprotein alcohol dehydrogenase-like"/>
    <property type="match status" value="1"/>
</dbReference>
<gene>
    <name evidence="2" type="ORF">TRFO_19148</name>
</gene>
<dbReference type="InterPro" id="IPR050358">
    <property type="entry name" value="RSE1/DDB1/CFT1"/>
</dbReference>
<dbReference type="RefSeq" id="XP_068364551.1">
    <property type="nucleotide sequence ID" value="XM_068500614.1"/>
</dbReference>
<reference evidence="2" key="1">
    <citation type="submission" date="2016-10" db="EMBL/GenBank/DDBJ databases">
        <authorList>
            <person name="Benchimol M."/>
            <person name="Almeida L.G."/>
            <person name="Vasconcelos A.T."/>
            <person name="Perreira-Neves A."/>
            <person name="Rosa I.A."/>
            <person name="Tasca T."/>
            <person name="Bogo M.R."/>
            <person name="de Souza W."/>
        </authorList>
    </citation>
    <scope>NUCLEOTIDE SEQUENCE [LARGE SCALE GENOMIC DNA]</scope>
    <source>
        <strain evidence="2">K</strain>
    </source>
</reference>
<dbReference type="InterPro" id="IPR015943">
    <property type="entry name" value="WD40/YVTN_repeat-like_dom_sf"/>
</dbReference>
<dbReference type="OrthoDB" id="433457at2759"/>
<dbReference type="EMBL" id="MLAK01000588">
    <property type="protein sequence ID" value="OHT11415.1"/>
    <property type="molecule type" value="Genomic_DNA"/>
</dbReference>
<dbReference type="Pfam" id="PF10433">
    <property type="entry name" value="Beta-prop_RSE1_1st"/>
    <property type="match status" value="1"/>
</dbReference>
<dbReference type="AlphaFoldDB" id="A0A1J4KJA1"/>
<dbReference type="InterPro" id="IPR011047">
    <property type="entry name" value="Quinoprotein_ADH-like_sf"/>
</dbReference>
<evidence type="ECO:0000313" key="3">
    <source>
        <dbReference type="Proteomes" id="UP000179807"/>
    </source>
</evidence>
<sequence>MDFAVSEVFPASAVNDAVLVSCFTEDNDALVLARGNKLIVYLVEDEFVGEPKSYDIYGEIEKIIPVRYSRSNQSNLLVILTDLRTCILKSDDYDPSKLVTVSTGTLEHTWDASRGPIRYAIHPTCIIIQLEQYQLDVFPITSNCTLDEPFQIRIGRKKIMNFEFIGPTSKVTRLVVMTEEFSKPPCLHLYDIDSTNRTFSEDSSFDVTLENSYLMIPYDLDTHSLVVVFSSDKATRVLYNELTPVQKTATIFTNNPIVKMIPLTPDFYVAIDQVNNLFAVRLEEVGQVRFTQVSKSPPPSEVVAITSNLVFVGSQKEDSIFLTVNHDTGNNSYAVSVFDTIRSTGQILAYRQFGNSILSIYERAIVKSQVMCEFSPLLQIECSNFSRVFSFYYEAKEISCYVLSNDDITKIIGRNMDGEIIEFDEIFDLDSPTFSFNELGNDTFLQITENKIILVKEDKEIEVHNLLNPVIHSVVCENLIAIATLNFTNKIENYVSLFEISEGKIKEKIKYNVNGSITAIALSRYFLAIAISCPYKINIYGLDNSDILNSFNTGITIDLSFFGNILYALSPSNNVYIIQPDLNTIDCLECAGNHNQLKFLQNGQMVVCGTQPAIIQNEKVYPLNLSKVIDATISDGQVVFLTQNSLQIGNIDQPHYVNKSYTSKCHIVDIISFNDFYVIARFNPKGQIVFYISDDMLGNTQVYPFGGLKKNEKYVGYYISQNNLYISTNNKIIRYCYQNDTFELYGSKPFKKQIFKIGAFRDYLLIQLCEDIQFYHVINRDDRKCTLQQSPLNISNNGRVMCSAFNDQIIAFMYSKKIISIYSFDDFNERFVPLPQPYQSSETVTALSIVGETVIITTKSGNIFSLDMVDTQPKYDIVSRCTFNVGVRVVNMTTLPDNTLMIGATDGMTLRVESLRPKSGRFYELYKILAQKMKSVGFFRKDFQRSAKFGHNLTVSMQMCDYDLVRTFLQLNEQEQKAVLEGTDISVEQAKEILRID</sequence>
<protein>
    <recommendedName>
        <fullName evidence="1">RSE1/DDB1/CPSF1 first beta-propeller domain-containing protein</fullName>
    </recommendedName>
</protein>
<dbReference type="PANTHER" id="PTHR10644">
    <property type="entry name" value="DNA REPAIR/RNA PROCESSING CPSF FAMILY"/>
    <property type="match status" value="1"/>
</dbReference>
<keyword evidence="3" id="KW-1185">Reference proteome</keyword>
<dbReference type="GeneID" id="94835318"/>